<evidence type="ECO:0000313" key="2">
    <source>
        <dbReference type="Proteomes" id="UP001196413"/>
    </source>
</evidence>
<gene>
    <name evidence="1" type="ORF">KIN20_011804</name>
</gene>
<dbReference type="Proteomes" id="UP001196413">
    <property type="component" value="Unassembled WGS sequence"/>
</dbReference>
<dbReference type="EMBL" id="JAHQIW010002205">
    <property type="protein sequence ID" value="KAJ1354770.1"/>
    <property type="molecule type" value="Genomic_DNA"/>
</dbReference>
<sequence length="117" mass="13573">MNQSTAHFMEDDFRSQLIGYDMKTPPASASRAVNTTHCSVVSDTNYREKIVGRPRTIPSARRTYWAALVRDREKWKCCWYSLESLDDQRDDRSIFNELLHVAPLSFTLTCGKQEKQP</sequence>
<proteinExistence type="predicted"/>
<organism evidence="1 2">
    <name type="scientific">Parelaphostrongylus tenuis</name>
    <name type="common">Meningeal worm</name>
    <dbReference type="NCBI Taxonomy" id="148309"/>
    <lineage>
        <taxon>Eukaryota</taxon>
        <taxon>Metazoa</taxon>
        <taxon>Ecdysozoa</taxon>
        <taxon>Nematoda</taxon>
        <taxon>Chromadorea</taxon>
        <taxon>Rhabditida</taxon>
        <taxon>Rhabditina</taxon>
        <taxon>Rhabditomorpha</taxon>
        <taxon>Strongyloidea</taxon>
        <taxon>Metastrongylidae</taxon>
        <taxon>Parelaphostrongylus</taxon>
    </lineage>
</organism>
<comment type="caution">
    <text evidence="1">The sequence shown here is derived from an EMBL/GenBank/DDBJ whole genome shotgun (WGS) entry which is preliminary data.</text>
</comment>
<protein>
    <submittedName>
        <fullName evidence="1">Uncharacterized protein</fullName>
    </submittedName>
</protein>
<accession>A0AAD5MBC5</accession>
<reference evidence="1" key="1">
    <citation type="submission" date="2021-06" db="EMBL/GenBank/DDBJ databases">
        <title>Parelaphostrongylus tenuis whole genome reference sequence.</title>
        <authorList>
            <person name="Garwood T.J."/>
            <person name="Larsen P.A."/>
            <person name="Fountain-Jones N.M."/>
            <person name="Garbe J.R."/>
            <person name="Macchietto M.G."/>
            <person name="Kania S.A."/>
            <person name="Gerhold R.W."/>
            <person name="Richards J.E."/>
            <person name="Wolf T.M."/>
        </authorList>
    </citation>
    <scope>NUCLEOTIDE SEQUENCE</scope>
    <source>
        <strain evidence="1">MNPRO001-30</strain>
        <tissue evidence="1">Meninges</tissue>
    </source>
</reference>
<evidence type="ECO:0000313" key="1">
    <source>
        <dbReference type="EMBL" id="KAJ1354770.1"/>
    </source>
</evidence>
<name>A0AAD5MBC5_PARTN</name>
<keyword evidence="2" id="KW-1185">Reference proteome</keyword>
<dbReference type="AlphaFoldDB" id="A0AAD5MBC5"/>